<protein>
    <recommendedName>
        <fullName evidence="8">Cytochrome P450</fullName>
    </recommendedName>
</protein>
<organism evidence="6 7">
    <name type="scientific">Tilletia indica</name>
    <dbReference type="NCBI Taxonomy" id="43049"/>
    <lineage>
        <taxon>Eukaryota</taxon>
        <taxon>Fungi</taxon>
        <taxon>Dikarya</taxon>
        <taxon>Basidiomycota</taxon>
        <taxon>Ustilaginomycotina</taxon>
        <taxon>Exobasidiomycetes</taxon>
        <taxon>Tilletiales</taxon>
        <taxon>Tilletiaceae</taxon>
        <taxon>Tilletia</taxon>
    </lineage>
</organism>
<reference evidence="6" key="2">
    <citation type="journal article" date="2019" name="IMA Fungus">
        <title>Genome sequencing and comparison of five Tilletia species to identify candidate genes for the detection of regulated species infecting wheat.</title>
        <authorList>
            <person name="Nguyen H.D.T."/>
            <person name="Sultana T."/>
            <person name="Kesanakurti P."/>
            <person name="Hambleton S."/>
        </authorList>
    </citation>
    <scope>NUCLEOTIDE SEQUENCE</scope>
    <source>
        <strain evidence="6">DAOMC 236416</strain>
    </source>
</reference>
<evidence type="ECO:0000313" key="7">
    <source>
        <dbReference type="Proteomes" id="UP000077521"/>
    </source>
</evidence>
<dbReference type="InterPro" id="IPR002401">
    <property type="entry name" value="Cyt_P450_E_grp-I"/>
</dbReference>
<comment type="similarity">
    <text evidence="1">Belongs to the cytochrome P450 family.</text>
</comment>
<dbReference type="SUPFAM" id="SSF48264">
    <property type="entry name" value="Cytochrome P450"/>
    <property type="match status" value="1"/>
</dbReference>
<dbReference type="Proteomes" id="UP000077521">
    <property type="component" value="Unassembled WGS sequence"/>
</dbReference>
<dbReference type="InterPro" id="IPR001128">
    <property type="entry name" value="Cyt_P450"/>
</dbReference>
<sequence>METFTRTFSNVKDGMPVSINSEVNSWPMLTALLSVVATLAFYQLVLAPPSSLRPKGSKIKPIFSSFPLLGSTGFYSDRVGFLRKHFGDPESSSFHGGARRITVRDSPVVLLAGDKDDAKTFFYSRTLKFTQAYRKLLSGLPSEITSSAIMDQDKADRMFREHLKQAIRGERLAKLAPLMCEDTIRAVKAIPDWSKGKGTIDPKALTFPLLFCMSMRTVGFADLSDKPEVMEELAGYYWAMENASSYWSTFFTDLPFRSSRTKKESGQKLFAALGKAAYRRVAEDVVEDDTVAMLMDQGLGADYAVRFVVSSLFAAIINSTSMSMWIMLYLGAHPELRQRANKELFDYLDSMAGRQGSGWGQKSRVEQLQELSLDEWEHGFPTIEATLKETMRTVMDGTVFRLNTSDSNKGDNSPKVHGENIRKGEFLGYWIGSTHFNSKIYSNPLRWDPDRWARGEGSRDMDFLGWGAGMHPCTGMRFAKLEIKNFTTTMLALMDWESYNPRTGKVYTLDTLPEPHMNSNDRTPLGPVALRFTRR</sequence>
<comment type="cofactor">
    <cofactor evidence="5">
        <name>heme</name>
        <dbReference type="ChEBI" id="CHEBI:30413"/>
    </cofactor>
</comment>
<dbReference type="EMBL" id="LWDF02000378">
    <property type="protein sequence ID" value="KAE8249614.1"/>
    <property type="molecule type" value="Genomic_DNA"/>
</dbReference>
<evidence type="ECO:0000256" key="1">
    <source>
        <dbReference type="ARBA" id="ARBA00010617"/>
    </source>
</evidence>
<feature type="binding site" description="axial binding residue" evidence="5">
    <location>
        <position position="473"/>
    </location>
    <ligand>
        <name>heme</name>
        <dbReference type="ChEBI" id="CHEBI:30413"/>
    </ligand>
    <ligandPart>
        <name>Fe</name>
        <dbReference type="ChEBI" id="CHEBI:18248"/>
    </ligandPart>
</feature>
<dbReference type="PRINTS" id="PR00463">
    <property type="entry name" value="EP450I"/>
</dbReference>
<dbReference type="CDD" id="cd00302">
    <property type="entry name" value="cytochrome_P450"/>
    <property type="match status" value="1"/>
</dbReference>
<keyword evidence="2 5" id="KW-0349">Heme</keyword>
<evidence type="ECO:0008006" key="8">
    <source>
        <dbReference type="Google" id="ProtNLM"/>
    </source>
</evidence>
<dbReference type="PANTHER" id="PTHR24304">
    <property type="entry name" value="CYTOCHROME P450 FAMILY 7"/>
    <property type="match status" value="1"/>
</dbReference>
<evidence type="ECO:0000313" key="6">
    <source>
        <dbReference type="EMBL" id="KAE8249614.1"/>
    </source>
</evidence>
<proteinExistence type="inferred from homology"/>
<dbReference type="GO" id="GO:0004497">
    <property type="term" value="F:monooxygenase activity"/>
    <property type="evidence" value="ECO:0007669"/>
    <property type="project" value="InterPro"/>
</dbReference>
<accession>A0A177TTQ0</accession>
<dbReference type="InterPro" id="IPR036396">
    <property type="entry name" value="Cyt_P450_sf"/>
</dbReference>
<dbReference type="AlphaFoldDB" id="A0A177TTQ0"/>
<evidence type="ECO:0000256" key="4">
    <source>
        <dbReference type="ARBA" id="ARBA00023004"/>
    </source>
</evidence>
<dbReference type="Pfam" id="PF00067">
    <property type="entry name" value="p450"/>
    <property type="match status" value="1"/>
</dbReference>
<dbReference type="PANTHER" id="PTHR24304:SF2">
    <property type="entry name" value="24-HYDROXYCHOLESTEROL 7-ALPHA-HYDROXYLASE"/>
    <property type="match status" value="1"/>
</dbReference>
<name>A0A177TTQ0_9BASI</name>
<keyword evidence="3 5" id="KW-0479">Metal-binding</keyword>
<dbReference type="GO" id="GO:0016705">
    <property type="term" value="F:oxidoreductase activity, acting on paired donors, with incorporation or reduction of molecular oxygen"/>
    <property type="evidence" value="ECO:0007669"/>
    <property type="project" value="InterPro"/>
</dbReference>
<dbReference type="GO" id="GO:0020037">
    <property type="term" value="F:heme binding"/>
    <property type="evidence" value="ECO:0007669"/>
    <property type="project" value="InterPro"/>
</dbReference>
<keyword evidence="4 5" id="KW-0408">Iron</keyword>
<reference evidence="6" key="1">
    <citation type="submission" date="2016-04" db="EMBL/GenBank/DDBJ databases">
        <authorList>
            <person name="Nguyen H.D."/>
            <person name="Samba Siva P."/>
            <person name="Cullis J."/>
            <person name="Levesque C.A."/>
            <person name="Hambleton S."/>
        </authorList>
    </citation>
    <scope>NUCLEOTIDE SEQUENCE</scope>
    <source>
        <strain evidence="6">DAOMC 236416</strain>
    </source>
</reference>
<comment type="caution">
    <text evidence="6">The sequence shown here is derived from an EMBL/GenBank/DDBJ whole genome shotgun (WGS) entry which is preliminary data.</text>
</comment>
<keyword evidence="7" id="KW-1185">Reference proteome</keyword>
<evidence type="ECO:0000256" key="5">
    <source>
        <dbReference type="PIRSR" id="PIRSR602401-1"/>
    </source>
</evidence>
<dbReference type="Gene3D" id="1.10.630.10">
    <property type="entry name" value="Cytochrome P450"/>
    <property type="match status" value="1"/>
</dbReference>
<gene>
    <name evidence="6" type="ORF">A4X13_0g5141</name>
</gene>
<dbReference type="InterPro" id="IPR050529">
    <property type="entry name" value="CYP450_sterol_14alpha_dmase"/>
</dbReference>
<evidence type="ECO:0000256" key="2">
    <source>
        <dbReference type="ARBA" id="ARBA00022617"/>
    </source>
</evidence>
<dbReference type="GO" id="GO:0005506">
    <property type="term" value="F:iron ion binding"/>
    <property type="evidence" value="ECO:0007669"/>
    <property type="project" value="InterPro"/>
</dbReference>
<evidence type="ECO:0000256" key="3">
    <source>
        <dbReference type="ARBA" id="ARBA00022723"/>
    </source>
</evidence>